<keyword evidence="8" id="KW-0057">Aromatic amino acid biosynthesis</keyword>
<dbReference type="KEGG" id="sacd:HS1genome_0248"/>
<dbReference type="HAMAP" id="MF_00110">
    <property type="entry name" value="DHQ_synthase"/>
    <property type="match status" value="1"/>
</dbReference>
<comment type="cofactor">
    <cofactor evidence="8">
        <name>Co(2+)</name>
        <dbReference type="ChEBI" id="CHEBI:48828"/>
    </cofactor>
    <cofactor evidence="8">
        <name>Zn(2+)</name>
        <dbReference type="ChEBI" id="CHEBI:29105"/>
    </cofactor>
    <text evidence="8">Binds 1 divalent metal cation per subunit. Can use either Co(2+) or Zn(2+).</text>
</comment>
<gene>
    <name evidence="8" type="primary">aroB</name>
    <name evidence="13" type="ORF">GCM10007116_19490</name>
    <name evidence="12" type="ORF">HS1genome_0248</name>
</gene>
<comment type="subcellular location">
    <subcellularLocation>
        <location evidence="8">Cytoplasm</location>
    </subcellularLocation>
</comment>
<dbReference type="Pfam" id="PF24621">
    <property type="entry name" value="DHQS_C"/>
    <property type="match status" value="1"/>
</dbReference>
<sequence>MRNLEVDVGGRKVVVAIGNGTSSLLGEVSGKKLIVRSKNVKSPLEAEIEVVIEDGEESKTLDSTLNLVRAMRRAGLGRSDFVVAVGGGSVLDVAGFAASIYLRGIGLINVPTTLLGMVDAGLGGKNGINFEGLKNVLGTFYQPSMVIDDLSFLTTLPYDDFINGMAEVVKYGVTLDKEFYDFLSIKVEDVKSRNESVVEEIVYRSVENKMRIVAEDELDIKEVRIVLNFGHTVGHAIEAGTRFAVPHGKAVAVGMVCEAKIAEELGVAEEGVVEDVLWILQLYGLPITPAQLGLPVDMELVERAIHGDKKIKGEEIVMAVPVRIGSWTKFKVSVETLRGLVRQCLE</sequence>
<evidence type="ECO:0000256" key="3">
    <source>
        <dbReference type="ARBA" id="ARBA00022741"/>
    </source>
</evidence>
<reference evidence="13" key="1">
    <citation type="journal article" date="2014" name="Int. J. Syst. Evol. Microbiol.">
        <title>Complete genome sequence of Corynebacterium casei LMG S-19264T (=DSM 44701T), isolated from a smear-ripened cheese.</title>
        <authorList>
            <consortium name="US DOE Joint Genome Institute (JGI-PGF)"/>
            <person name="Walter F."/>
            <person name="Albersmeier A."/>
            <person name="Kalinowski J."/>
            <person name="Ruckert C."/>
        </authorList>
    </citation>
    <scope>NUCLEOTIDE SEQUENCE</scope>
    <source>
        <strain evidence="13">JCM 31740</strain>
    </source>
</reference>
<reference evidence="13" key="4">
    <citation type="submission" date="2020-09" db="EMBL/GenBank/DDBJ databases">
        <authorList>
            <person name="Sun Q."/>
            <person name="Ohkuma M."/>
        </authorList>
    </citation>
    <scope>NUCLEOTIDE SEQUENCE</scope>
    <source>
        <strain evidence="13">JCM 31740</strain>
    </source>
</reference>
<dbReference type="GO" id="GO:0008652">
    <property type="term" value="P:amino acid biosynthetic process"/>
    <property type="evidence" value="ECO:0007669"/>
    <property type="project" value="UniProtKB-KW"/>
</dbReference>
<dbReference type="OrthoDB" id="21407at2157"/>
<dbReference type="Proteomes" id="UP000616143">
    <property type="component" value="Unassembled WGS sequence"/>
</dbReference>
<dbReference type="EMBL" id="BMQS01000022">
    <property type="protein sequence ID" value="GGU02491.1"/>
    <property type="molecule type" value="Genomic_DNA"/>
</dbReference>
<keyword evidence="6 8" id="KW-0456">Lyase</keyword>
<reference evidence="14" key="2">
    <citation type="submission" date="2018-04" db="EMBL/GenBank/DDBJ databases">
        <title>Complete genome sequence of Sulfodiicoccus acidiphilus strain HS-1.</title>
        <authorList>
            <person name="Sakai H.D."/>
            <person name="Kurosawa N."/>
        </authorList>
    </citation>
    <scope>NUCLEOTIDE SEQUENCE [LARGE SCALE GENOMIC DNA]</scope>
    <source>
        <strain evidence="14">HS-1</strain>
    </source>
</reference>
<dbReference type="Gene3D" id="1.20.1090.10">
    <property type="entry name" value="Dehydroquinate synthase-like - alpha domain"/>
    <property type="match status" value="1"/>
</dbReference>
<dbReference type="EC" id="4.2.3.4" evidence="8 9"/>
<keyword evidence="8" id="KW-0963">Cytoplasm</keyword>
<dbReference type="InterPro" id="IPR030960">
    <property type="entry name" value="DHQS/DOIS_N"/>
</dbReference>
<dbReference type="Proteomes" id="UP000276741">
    <property type="component" value="Chromosome"/>
</dbReference>
<evidence type="ECO:0000256" key="1">
    <source>
        <dbReference type="ARBA" id="ARBA00001911"/>
    </source>
</evidence>
<reference evidence="12" key="3">
    <citation type="journal article" date="2019" name="BMC Res. Notes">
        <title>Complete genome sequence of the Sulfodiicoccus acidiphilus strain HS-1T, the first crenarchaeon that lacks polB3, isolated from an acidic hot spring in Ohwaku-dani, Hakone, Japan.</title>
        <authorList>
            <person name="Sakai H.D."/>
            <person name="Kurosawa N."/>
        </authorList>
    </citation>
    <scope>NUCLEOTIDE SEQUENCE</scope>
    <source>
        <strain evidence="12">HS-1</strain>
    </source>
</reference>
<keyword evidence="8" id="KW-0028">Amino-acid biosynthesis</keyword>
<dbReference type="GO" id="GO:0009073">
    <property type="term" value="P:aromatic amino acid family biosynthetic process"/>
    <property type="evidence" value="ECO:0007669"/>
    <property type="project" value="UniProtKB-KW"/>
</dbReference>
<evidence type="ECO:0000256" key="8">
    <source>
        <dbReference type="HAMAP-Rule" id="MF_00110"/>
    </source>
</evidence>
<dbReference type="Gene3D" id="3.40.50.1970">
    <property type="match status" value="1"/>
</dbReference>
<keyword evidence="5 8" id="KW-0520">NAD</keyword>
<evidence type="ECO:0000256" key="9">
    <source>
        <dbReference type="NCBIfam" id="TIGR01357"/>
    </source>
</evidence>
<feature type="domain" description="3-dehydroquinate synthase N-terminal" evidence="10">
    <location>
        <begin position="50"/>
        <end position="162"/>
    </location>
</feature>
<keyword evidence="7 8" id="KW-0170">Cobalt</keyword>
<dbReference type="PIRSF" id="PIRSF001455">
    <property type="entry name" value="DHQ_synth"/>
    <property type="match status" value="1"/>
</dbReference>
<comment type="cofactor">
    <cofactor evidence="1 8">
        <name>NAD(+)</name>
        <dbReference type="ChEBI" id="CHEBI:57540"/>
    </cofactor>
</comment>
<dbReference type="GO" id="GO:0046872">
    <property type="term" value="F:metal ion binding"/>
    <property type="evidence" value="ECO:0007669"/>
    <property type="project" value="UniProtKB-KW"/>
</dbReference>
<dbReference type="PANTHER" id="PTHR43622:SF1">
    <property type="entry name" value="3-DEHYDROQUINATE SYNTHASE"/>
    <property type="match status" value="1"/>
</dbReference>
<dbReference type="GO" id="GO:0000166">
    <property type="term" value="F:nucleotide binding"/>
    <property type="evidence" value="ECO:0007669"/>
    <property type="project" value="UniProtKB-KW"/>
</dbReference>
<evidence type="ECO:0000259" key="10">
    <source>
        <dbReference type="Pfam" id="PF01761"/>
    </source>
</evidence>
<dbReference type="UniPathway" id="UPA00053">
    <property type="reaction ID" value="UER00085"/>
</dbReference>
<dbReference type="InterPro" id="IPR056179">
    <property type="entry name" value="DHQS_C"/>
</dbReference>
<dbReference type="InterPro" id="IPR030963">
    <property type="entry name" value="DHQ_synth_fam"/>
</dbReference>
<feature type="binding site" evidence="8">
    <location>
        <position position="247"/>
    </location>
    <ligand>
        <name>Zn(2+)</name>
        <dbReference type="ChEBI" id="CHEBI:29105"/>
    </ligand>
</feature>
<comment type="similarity">
    <text evidence="8">Belongs to the sugar phosphate cyclases superfamily. Dehydroquinate synthase family.</text>
</comment>
<feature type="binding site" evidence="8">
    <location>
        <begin position="54"/>
        <end position="59"/>
    </location>
    <ligand>
        <name>NAD(+)</name>
        <dbReference type="ChEBI" id="CHEBI:57540"/>
    </ligand>
</feature>
<feature type="binding site" evidence="8">
    <location>
        <begin position="152"/>
        <end position="155"/>
    </location>
    <ligand>
        <name>NAD(+)</name>
        <dbReference type="ChEBI" id="CHEBI:57540"/>
    </ligand>
</feature>
<proteinExistence type="inferred from homology"/>
<dbReference type="GO" id="GO:0003856">
    <property type="term" value="F:3-dehydroquinate synthase activity"/>
    <property type="evidence" value="ECO:0007669"/>
    <property type="project" value="UniProtKB-UniRule"/>
</dbReference>
<name>A0A348B107_9CREN</name>
<dbReference type="GeneID" id="38665746"/>
<dbReference type="InterPro" id="IPR016037">
    <property type="entry name" value="DHQ_synth_AroB"/>
</dbReference>
<feature type="binding site" evidence="8">
    <location>
        <position position="125"/>
    </location>
    <ligand>
        <name>NAD(+)</name>
        <dbReference type="ChEBI" id="CHEBI:57540"/>
    </ligand>
</feature>
<comment type="function">
    <text evidence="8">Catalyzes the conversion of 3-deoxy-D-arabino-heptulosonate 7-phosphate (DAHP) to dehydroquinate (DHQ).</text>
</comment>
<dbReference type="SUPFAM" id="SSF56796">
    <property type="entry name" value="Dehydroquinate synthase-like"/>
    <property type="match status" value="1"/>
</dbReference>
<comment type="catalytic activity">
    <reaction evidence="8">
        <text>7-phospho-2-dehydro-3-deoxy-D-arabino-heptonate = 3-dehydroquinate + phosphate</text>
        <dbReference type="Rhea" id="RHEA:21968"/>
        <dbReference type="ChEBI" id="CHEBI:32364"/>
        <dbReference type="ChEBI" id="CHEBI:43474"/>
        <dbReference type="ChEBI" id="CHEBI:58394"/>
        <dbReference type="EC" id="4.2.3.4"/>
    </reaction>
</comment>
<feature type="binding site" evidence="8">
    <location>
        <position position="167"/>
    </location>
    <ligand>
        <name>Zn(2+)</name>
        <dbReference type="ChEBI" id="CHEBI:29105"/>
    </ligand>
</feature>
<dbReference type="RefSeq" id="WP_126449169.1">
    <property type="nucleotide sequence ID" value="NZ_AP018553.1"/>
</dbReference>
<dbReference type="EMBL" id="AP018553">
    <property type="protein sequence ID" value="BBD71859.1"/>
    <property type="molecule type" value="Genomic_DNA"/>
</dbReference>
<evidence type="ECO:0000256" key="6">
    <source>
        <dbReference type="ARBA" id="ARBA00023239"/>
    </source>
</evidence>
<organism evidence="12 14">
    <name type="scientific">Sulfodiicoccus acidiphilus</name>
    <dbReference type="NCBI Taxonomy" id="1670455"/>
    <lineage>
        <taxon>Archaea</taxon>
        <taxon>Thermoproteota</taxon>
        <taxon>Thermoprotei</taxon>
        <taxon>Sulfolobales</taxon>
        <taxon>Sulfolobaceae</taxon>
        <taxon>Sulfodiicoccus</taxon>
    </lineage>
</organism>
<keyword evidence="2 8" id="KW-0479">Metal-binding</keyword>
<feature type="binding site" evidence="8">
    <location>
        <position position="231"/>
    </location>
    <ligand>
        <name>Zn(2+)</name>
        <dbReference type="ChEBI" id="CHEBI:29105"/>
    </ligand>
</feature>
<evidence type="ECO:0000313" key="12">
    <source>
        <dbReference type="EMBL" id="BBD71859.1"/>
    </source>
</evidence>
<dbReference type="GO" id="GO:0009423">
    <property type="term" value="P:chorismate biosynthetic process"/>
    <property type="evidence" value="ECO:0007669"/>
    <property type="project" value="UniProtKB-UniRule"/>
</dbReference>
<dbReference type="NCBIfam" id="TIGR01357">
    <property type="entry name" value="aroB"/>
    <property type="match status" value="1"/>
</dbReference>
<evidence type="ECO:0000259" key="11">
    <source>
        <dbReference type="Pfam" id="PF24621"/>
    </source>
</evidence>
<dbReference type="CDD" id="cd08195">
    <property type="entry name" value="DHQS"/>
    <property type="match status" value="1"/>
</dbReference>
<dbReference type="Pfam" id="PF01761">
    <property type="entry name" value="DHQ_synthase"/>
    <property type="match status" value="1"/>
</dbReference>
<accession>A0A348B107</accession>
<evidence type="ECO:0000313" key="14">
    <source>
        <dbReference type="Proteomes" id="UP000276741"/>
    </source>
</evidence>
<dbReference type="AlphaFoldDB" id="A0A348B107"/>
<evidence type="ECO:0000313" key="13">
    <source>
        <dbReference type="EMBL" id="GGU02491.1"/>
    </source>
</evidence>
<keyword evidence="14" id="KW-1185">Reference proteome</keyword>
<feature type="domain" description="3-dehydroquinate synthase C-terminal" evidence="11">
    <location>
        <begin position="164"/>
        <end position="310"/>
    </location>
</feature>
<protein>
    <recommendedName>
        <fullName evidence="8 9">3-dehydroquinate synthase</fullName>
        <shortName evidence="8">DHQS</shortName>
        <ecNumber evidence="8 9">4.2.3.4</ecNumber>
    </recommendedName>
</protein>
<keyword evidence="3 8" id="KW-0547">Nucleotide-binding</keyword>
<evidence type="ECO:0000256" key="5">
    <source>
        <dbReference type="ARBA" id="ARBA00023027"/>
    </source>
</evidence>
<evidence type="ECO:0000256" key="7">
    <source>
        <dbReference type="ARBA" id="ARBA00023285"/>
    </source>
</evidence>
<dbReference type="PANTHER" id="PTHR43622">
    <property type="entry name" value="3-DEHYDROQUINATE SYNTHASE"/>
    <property type="match status" value="1"/>
</dbReference>
<comment type="caution">
    <text evidence="8">Lacks conserved residue(s) required for the propagation of feature annotation.</text>
</comment>
<evidence type="ECO:0000256" key="4">
    <source>
        <dbReference type="ARBA" id="ARBA00022833"/>
    </source>
</evidence>
<dbReference type="InterPro" id="IPR050071">
    <property type="entry name" value="Dehydroquinate_synthase"/>
</dbReference>
<keyword evidence="4 8" id="KW-0862">Zinc</keyword>
<comment type="pathway">
    <text evidence="8">Metabolic intermediate biosynthesis; chorismate biosynthesis; chorismate from D-erythrose 4-phosphate and phosphoenolpyruvate: step 2/7.</text>
</comment>
<dbReference type="GO" id="GO:0005737">
    <property type="term" value="C:cytoplasm"/>
    <property type="evidence" value="ECO:0007669"/>
    <property type="project" value="UniProtKB-SubCell"/>
</dbReference>
<evidence type="ECO:0000256" key="2">
    <source>
        <dbReference type="ARBA" id="ARBA00022723"/>
    </source>
</evidence>
<feature type="binding site" evidence="8">
    <location>
        <begin position="112"/>
        <end position="113"/>
    </location>
    <ligand>
        <name>NAD(+)</name>
        <dbReference type="ChEBI" id="CHEBI:57540"/>
    </ligand>
</feature>
<feature type="binding site" evidence="8">
    <location>
        <position position="134"/>
    </location>
    <ligand>
        <name>NAD(+)</name>
        <dbReference type="ChEBI" id="CHEBI:57540"/>
    </ligand>
</feature>